<comment type="caution">
    <text evidence="2">The sequence shown here is derived from an EMBL/GenBank/DDBJ whole genome shotgun (WGS) entry which is preliminary data.</text>
</comment>
<feature type="region of interest" description="Disordered" evidence="1">
    <location>
        <begin position="166"/>
        <end position="187"/>
    </location>
</feature>
<gene>
    <name evidence="2" type="ORF">EYC84_010456</name>
</gene>
<dbReference type="Proteomes" id="UP000322873">
    <property type="component" value="Unassembled WGS sequence"/>
</dbReference>
<dbReference type="EMBL" id="VICG01000011">
    <property type="protein sequence ID" value="KAA8567442.1"/>
    <property type="molecule type" value="Genomic_DNA"/>
</dbReference>
<evidence type="ECO:0000313" key="3">
    <source>
        <dbReference type="Proteomes" id="UP000322873"/>
    </source>
</evidence>
<accession>A0A5M9JI11</accession>
<reference evidence="2 3" key="1">
    <citation type="submission" date="2019-06" db="EMBL/GenBank/DDBJ databases">
        <title>Genome Sequence of the Brown Rot Fungal Pathogen Monilinia fructicola.</title>
        <authorList>
            <person name="De Miccolis Angelini R.M."/>
            <person name="Landi L."/>
            <person name="Abate D."/>
            <person name="Pollastro S."/>
            <person name="Romanazzi G."/>
            <person name="Faretra F."/>
        </authorList>
    </citation>
    <scope>NUCLEOTIDE SEQUENCE [LARGE SCALE GENOMIC DNA]</scope>
    <source>
        <strain evidence="2 3">Mfrc123</strain>
    </source>
</reference>
<organism evidence="2 3">
    <name type="scientific">Monilinia fructicola</name>
    <name type="common">Brown rot fungus</name>
    <name type="synonym">Ciboria fructicola</name>
    <dbReference type="NCBI Taxonomy" id="38448"/>
    <lineage>
        <taxon>Eukaryota</taxon>
        <taxon>Fungi</taxon>
        <taxon>Dikarya</taxon>
        <taxon>Ascomycota</taxon>
        <taxon>Pezizomycotina</taxon>
        <taxon>Leotiomycetes</taxon>
        <taxon>Helotiales</taxon>
        <taxon>Sclerotiniaceae</taxon>
        <taxon>Monilinia</taxon>
    </lineage>
</organism>
<proteinExistence type="predicted"/>
<feature type="compositionally biased region" description="Basic and acidic residues" evidence="1">
    <location>
        <begin position="16"/>
        <end position="26"/>
    </location>
</feature>
<sequence length="239" mass="27481">MTRSIISRVSTVTSRKGVEPSNEGHKQGQALADNQLSVSRAITSRHNREWGRVQKQSSHIKRSSFLIIQTRSSPSSAHHIKSNPRPRDPWPIQCHKQSVDHTHKYNAPASTVFILSKSPAPARHRQYCTMHIDPNSRLQSRPNKQIRIRERYCTYCSNFSKAPPYGRTTVPSDTDTDTSRSKSSKDDGCTELQERFAGYKYSMTLKRKLCVLIFWSRGVWKWVLGLRIGLYVGRWINGW</sequence>
<evidence type="ECO:0000313" key="2">
    <source>
        <dbReference type="EMBL" id="KAA8567442.1"/>
    </source>
</evidence>
<keyword evidence="3" id="KW-1185">Reference proteome</keyword>
<feature type="compositionally biased region" description="Basic and acidic residues" evidence="1">
    <location>
        <begin position="177"/>
        <end position="187"/>
    </location>
</feature>
<feature type="compositionally biased region" description="Polar residues" evidence="1">
    <location>
        <begin position="1"/>
        <end position="14"/>
    </location>
</feature>
<evidence type="ECO:0000256" key="1">
    <source>
        <dbReference type="SAM" id="MobiDB-lite"/>
    </source>
</evidence>
<feature type="region of interest" description="Disordered" evidence="1">
    <location>
        <begin position="1"/>
        <end position="32"/>
    </location>
</feature>
<name>A0A5M9JI11_MONFR</name>
<protein>
    <submittedName>
        <fullName evidence="2">Uncharacterized protein</fullName>
    </submittedName>
</protein>
<feature type="region of interest" description="Disordered" evidence="1">
    <location>
        <begin position="70"/>
        <end position="90"/>
    </location>
</feature>
<dbReference type="AlphaFoldDB" id="A0A5M9JI11"/>